<dbReference type="AlphaFoldDB" id="A0AAW0V5Q0"/>
<organism evidence="2 3">
    <name type="scientific">Scylla paramamosain</name>
    <name type="common">Mud crab</name>
    <dbReference type="NCBI Taxonomy" id="85552"/>
    <lineage>
        <taxon>Eukaryota</taxon>
        <taxon>Metazoa</taxon>
        <taxon>Ecdysozoa</taxon>
        <taxon>Arthropoda</taxon>
        <taxon>Crustacea</taxon>
        <taxon>Multicrustacea</taxon>
        <taxon>Malacostraca</taxon>
        <taxon>Eumalacostraca</taxon>
        <taxon>Eucarida</taxon>
        <taxon>Decapoda</taxon>
        <taxon>Pleocyemata</taxon>
        <taxon>Brachyura</taxon>
        <taxon>Eubrachyura</taxon>
        <taxon>Portunoidea</taxon>
        <taxon>Portunidae</taxon>
        <taxon>Portuninae</taxon>
        <taxon>Scylla</taxon>
    </lineage>
</organism>
<dbReference type="PANTHER" id="PTHR31493">
    <property type="entry name" value="NAZO FAMILY MEMBER"/>
    <property type="match status" value="1"/>
</dbReference>
<sequence>MVFSRADVLNLVIEVCREEKLRVCLSESLKGGLIAGTTAAVGGLLGGARGLALGGAVGGLVAAYMADDDYKSAVQIIMDDLTPEQRDKLYTQSRGNSSTWV</sequence>
<proteinExistence type="inferred from homology"/>
<evidence type="ECO:0000313" key="3">
    <source>
        <dbReference type="Proteomes" id="UP001487740"/>
    </source>
</evidence>
<comment type="caution">
    <text evidence="2">The sequence shown here is derived from an EMBL/GenBank/DDBJ whole genome shotgun (WGS) entry which is preliminary data.</text>
</comment>
<dbReference type="Proteomes" id="UP001487740">
    <property type="component" value="Unassembled WGS sequence"/>
</dbReference>
<accession>A0AAW0V5Q0</accession>
<reference evidence="2 3" key="1">
    <citation type="submission" date="2023-03" db="EMBL/GenBank/DDBJ databases">
        <title>High-quality genome of Scylla paramamosain provides insights in environmental adaptation.</title>
        <authorList>
            <person name="Zhang L."/>
        </authorList>
    </citation>
    <scope>NUCLEOTIDE SEQUENCE [LARGE SCALE GENOMIC DNA]</scope>
    <source>
        <strain evidence="2">LZ_2023a</strain>
        <tissue evidence="2">Muscle</tissue>
    </source>
</reference>
<evidence type="ECO:0000256" key="1">
    <source>
        <dbReference type="ARBA" id="ARBA00029457"/>
    </source>
</evidence>
<gene>
    <name evidence="2" type="ORF">O3P69_002306</name>
</gene>
<evidence type="ECO:0008006" key="4">
    <source>
        <dbReference type="Google" id="ProtNLM"/>
    </source>
</evidence>
<dbReference type="InterPro" id="IPR033369">
    <property type="entry name" value="C19orf12"/>
</dbReference>
<comment type="similarity">
    <text evidence="1">Belongs to the C19orf12 family.</text>
</comment>
<keyword evidence="3" id="KW-1185">Reference proteome</keyword>
<name>A0AAW0V5Q0_SCYPA</name>
<dbReference type="EMBL" id="JARAKH010000001">
    <property type="protein sequence ID" value="KAK8407659.1"/>
    <property type="molecule type" value="Genomic_DNA"/>
</dbReference>
<protein>
    <recommendedName>
        <fullName evidence="4">Glycine zipper domain-containing protein</fullName>
    </recommendedName>
</protein>
<dbReference type="Pfam" id="PF20721">
    <property type="entry name" value="C19orf12"/>
    <property type="match status" value="1"/>
</dbReference>
<dbReference type="PANTHER" id="PTHR31493:SF1">
    <property type="entry name" value="PROTEIN C19ORF12"/>
    <property type="match status" value="1"/>
</dbReference>
<evidence type="ECO:0000313" key="2">
    <source>
        <dbReference type="EMBL" id="KAK8407659.1"/>
    </source>
</evidence>